<keyword evidence="4" id="KW-1185">Reference proteome</keyword>
<dbReference type="InterPro" id="IPR024623">
    <property type="entry name" value="YtxH"/>
</dbReference>
<evidence type="ECO:0008006" key="5">
    <source>
        <dbReference type="Google" id="ProtNLM"/>
    </source>
</evidence>
<keyword evidence="2" id="KW-0812">Transmembrane</keyword>
<evidence type="ECO:0000313" key="4">
    <source>
        <dbReference type="Proteomes" id="UP000236592"/>
    </source>
</evidence>
<organism evidence="3 4">
    <name type="scientific">Pseudotamlana carrageenivorans</name>
    <dbReference type="NCBI Taxonomy" id="2069432"/>
    <lineage>
        <taxon>Bacteria</taxon>
        <taxon>Pseudomonadati</taxon>
        <taxon>Bacteroidota</taxon>
        <taxon>Flavobacteriia</taxon>
        <taxon>Flavobacteriales</taxon>
        <taxon>Flavobacteriaceae</taxon>
        <taxon>Pseudotamlana</taxon>
    </lineage>
</organism>
<dbReference type="RefSeq" id="WP_102994652.1">
    <property type="nucleotide sequence ID" value="NZ_CP025938.1"/>
</dbReference>
<dbReference type="Pfam" id="PF12732">
    <property type="entry name" value="YtxH"/>
    <property type="match status" value="1"/>
</dbReference>
<keyword evidence="1" id="KW-0175">Coiled coil</keyword>
<accession>A0A2I7SF63</accession>
<evidence type="ECO:0000256" key="2">
    <source>
        <dbReference type="SAM" id="Phobius"/>
    </source>
</evidence>
<reference evidence="4" key="1">
    <citation type="submission" date="2018-01" db="EMBL/GenBank/DDBJ databases">
        <title>Complete genome of Tamlana sp. UJ94.</title>
        <authorList>
            <person name="Jung J."/>
            <person name="Chung D."/>
            <person name="Bae S.S."/>
            <person name="Baek K."/>
        </authorList>
    </citation>
    <scope>NUCLEOTIDE SEQUENCE [LARGE SCALE GENOMIC DNA]</scope>
    <source>
        <strain evidence="4">UJ94</strain>
    </source>
</reference>
<keyword evidence="2" id="KW-1133">Transmembrane helix</keyword>
<dbReference type="OrthoDB" id="598035at2"/>
<gene>
    <name evidence="3" type="ORF">C1A40_03235</name>
</gene>
<proteinExistence type="predicted"/>
<keyword evidence="2" id="KW-0472">Membrane</keyword>
<dbReference type="Proteomes" id="UP000236592">
    <property type="component" value="Chromosome"/>
</dbReference>
<dbReference type="AlphaFoldDB" id="A0A2I7SF63"/>
<protein>
    <recommendedName>
        <fullName evidence="5">YtxH domain-containing protein</fullName>
    </recommendedName>
</protein>
<evidence type="ECO:0000313" key="3">
    <source>
        <dbReference type="EMBL" id="AUS04546.1"/>
    </source>
</evidence>
<name>A0A2I7SF63_9FLAO</name>
<dbReference type="EMBL" id="CP025938">
    <property type="protein sequence ID" value="AUS04546.1"/>
    <property type="molecule type" value="Genomic_DNA"/>
</dbReference>
<feature type="coiled-coil region" evidence="1">
    <location>
        <begin position="38"/>
        <end position="65"/>
    </location>
</feature>
<sequence length="121" mass="12894">MNNNESTALGIITGALEGAAVGVLFAPYKGSKTRQMIADEAVSAKAKLEAELAAAKDVIAKTTIDLKDRVMTNATTKTHTLEEQVDAIVSDVTHKADDVIGTLEKKLNELKAKSKKLQKIS</sequence>
<dbReference type="KEGG" id="taj:C1A40_03235"/>
<feature type="transmembrane region" description="Helical" evidence="2">
    <location>
        <begin position="6"/>
        <end position="26"/>
    </location>
</feature>
<evidence type="ECO:0000256" key="1">
    <source>
        <dbReference type="SAM" id="Coils"/>
    </source>
</evidence>